<gene>
    <name evidence="1" type="ORF">OH76DRAFT_1487908</name>
</gene>
<name>A0A371CT10_9APHY</name>
<sequence length="84" mass="9252">PSLPPPPPRFTSGRFLDLADFDFDLLNTTLDLADAILDLANAILDLTDAILDLADAAHDFDTVYTIQLRPSLALLDFDSRRTHA</sequence>
<dbReference type="Proteomes" id="UP000256964">
    <property type="component" value="Unassembled WGS sequence"/>
</dbReference>
<organism evidence="1 2">
    <name type="scientific">Lentinus brumalis</name>
    <dbReference type="NCBI Taxonomy" id="2498619"/>
    <lineage>
        <taxon>Eukaryota</taxon>
        <taxon>Fungi</taxon>
        <taxon>Dikarya</taxon>
        <taxon>Basidiomycota</taxon>
        <taxon>Agaricomycotina</taxon>
        <taxon>Agaricomycetes</taxon>
        <taxon>Polyporales</taxon>
        <taxon>Polyporaceae</taxon>
        <taxon>Lentinus</taxon>
    </lineage>
</organism>
<evidence type="ECO:0000313" key="1">
    <source>
        <dbReference type="EMBL" id="RDX43435.1"/>
    </source>
</evidence>
<protein>
    <submittedName>
        <fullName evidence="1">Uncharacterized protein</fullName>
    </submittedName>
</protein>
<evidence type="ECO:0000313" key="2">
    <source>
        <dbReference type="Proteomes" id="UP000256964"/>
    </source>
</evidence>
<accession>A0A371CT10</accession>
<dbReference type="EMBL" id="KZ857465">
    <property type="protein sequence ID" value="RDX43435.1"/>
    <property type="molecule type" value="Genomic_DNA"/>
</dbReference>
<feature type="non-terminal residue" evidence="1">
    <location>
        <position position="1"/>
    </location>
</feature>
<reference evidence="1 2" key="1">
    <citation type="journal article" date="2018" name="Biotechnol. Biofuels">
        <title>Integrative visual omics of the white-rot fungus Polyporus brumalis exposes the biotechnological potential of its oxidative enzymes for delignifying raw plant biomass.</title>
        <authorList>
            <person name="Miyauchi S."/>
            <person name="Rancon A."/>
            <person name="Drula E."/>
            <person name="Hage H."/>
            <person name="Chaduli D."/>
            <person name="Favel A."/>
            <person name="Grisel S."/>
            <person name="Henrissat B."/>
            <person name="Herpoel-Gimbert I."/>
            <person name="Ruiz-Duenas F.J."/>
            <person name="Chevret D."/>
            <person name="Hainaut M."/>
            <person name="Lin J."/>
            <person name="Wang M."/>
            <person name="Pangilinan J."/>
            <person name="Lipzen A."/>
            <person name="Lesage-Meessen L."/>
            <person name="Navarro D."/>
            <person name="Riley R."/>
            <person name="Grigoriev I.V."/>
            <person name="Zhou S."/>
            <person name="Raouche S."/>
            <person name="Rosso M.N."/>
        </authorList>
    </citation>
    <scope>NUCLEOTIDE SEQUENCE [LARGE SCALE GENOMIC DNA]</scope>
    <source>
        <strain evidence="1 2">BRFM 1820</strain>
    </source>
</reference>
<dbReference type="AlphaFoldDB" id="A0A371CT10"/>
<proteinExistence type="predicted"/>
<keyword evidence="2" id="KW-1185">Reference proteome</keyword>